<dbReference type="GO" id="GO:0004497">
    <property type="term" value="F:monooxygenase activity"/>
    <property type="evidence" value="ECO:0007669"/>
    <property type="project" value="UniProtKB-KW"/>
</dbReference>
<evidence type="ECO:0000313" key="2">
    <source>
        <dbReference type="EMBL" id="SDJ83835.1"/>
    </source>
</evidence>
<dbReference type="PROSITE" id="PS51725">
    <property type="entry name" value="ABM"/>
    <property type="match status" value="1"/>
</dbReference>
<accession>A0A1G8X1Y2</accession>
<evidence type="ECO:0000259" key="1">
    <source>
        <dbReference type="PROSITE" id="PS51725"/>
    </source>
</evidence>
<dbReference type="OrthoDB" id="1120859at2"/>
<dbReference type="Proteomes" id="UP000199580">
    <property type="component" value="Unassembled WGS sequence"/>
</dbReference>
<name>A0A1G8X1Y2_9FLAO</name>
<dbReference type="InterPro" id="IPR011008">
    <property type="entry name" value="Dimeric_a/b-barrel"/>
</dbReference>
<keyword evidence="2" id="KW-0503">Monooxygenase</keyword>
<sequence>MFVRIVKMSFHEEHIPAFRENFDLMKEKIRSAPGNRFLELYQDKNNKSIFFTYSYWETEQDLENYRQSELFYDVWQFTKKLFNGKPEAWSVDKLVSLE</sequence>
<feature type="domain" description="ABM" evidence="1">
    <location>
        <begin position="2"/>
        <end position="91"/>
    </location>
</feature>
<protein>
    <submittedName>
        <fullName evidence="2">Quinol monooxygenase YgiN</fullName>
    </submittedName>
</protein>
<dbReference type="InterPro" id="IPR007138">
    <property type="entry name" value="ABM_dom"/>
</dbReference>
<proteinExistence type="predicted"/>
<evidence type="ECO:0000313" key="3">
    <source>
        <dbReference type="Proteomes" id="UP000199580"/>
    </source>
</evidence>
<dbReference type="EMBL" id="FNEZ01000002">
    <property type="protein sequence ID" value="SDJ83835.1"/>
    <property type="molecule type" value="Genomic_DNA"/>
</dbReference>
<organism evidence="2 3">
    <name type="scientific">Flavobacterium noncentrifugens</name>
    <dbReference type="NCBI Taxonomy" id="1128970"/>
    <lineage>
        <taxon>Bacteria</taxon>
        <taxon>Pseudomonadati</taxon>
        <taxon>Bacteroidota</taxon>
        <taxon>Flavobacteriia</taxon>
        <taxon>Flavobacteriales</taxon>
        <taxon>Flavobacteriaceae</taxon>
        <taxon>Flavobacterium</taxon>
    </lineage>
</organism>
<reference evidence="2 3" key="1">
    <citation type="submission" date="2016-10" db="EMBL/GenBank/DDBJ databases">
        <authorList>
            <person name="de Groot N.N."/>
        </authorList>
    </citation>
    <scope>NUCLEOTIDE SEQUENCE [LARGE SCALE GENOMIC DNA]</scope>
    <source>
        <strain evidence="2 3">CGMCC 1.10076</strain>
    </source>
</reference>
<keyword evidence="2" id="KW-0560">Oxidoreductase</keyword>
<dbReference type="Pfam" id="PF03992">
    <property type="entry name" value="ABM"/>
    <property type="match status" value="1"/>
</dbReference>
<dbReference type="Gene3D" id="3.30.70.100">
    <property type="match status" value="1"/>
</dbReference>
<keyword evidence="3" id="KW-1185">Reference proteome</keyword>
<gene>
    <name evidence="2" type="ORF">SAMN04487935_2008</name>
</gene>
<dbReference type="AlphaFoldDB" id="A0A1G8X1Y2"/>
<dbReference type="STRING" id="1128970.SAMN04487935_2008"/>
<dbReference type="SUPFAM" id="SSF54909">
    <property type="entry name" value="Dimeric alpha+beta barrel"/>
    <property type="match status" value="1"/>
</dbReference>
<dbReference type="RefSeq" id="WP_091394542.1">
    <property type="nucleotide sequence ID" value="NZ_BKAI01000004.1"/>
</dbReference>